<evidence type="ECO:0000313" key="5">
    <source>
        <dbReference type="Proteomes" id="UP001156881"/>
    </source>
</evidence>
<accession>A0A7W6ALL3</accession>
<proteinExistence type="predicted"/>
<keyword evidence="1" id="KW-0472">Membrane</keyword>
<evidence type="ECO:0000313" key="3">
    <source>
        <dbReference type="EMBL" id="MBB3903449.1"/>
    </source>
</evidence>
<evidence type="ECO:0000313" key="2">
    <source>
        <dbReference type="EMBL" id="GLS45530.1"/>
    </source>
</evidence>
<dbReference type="RefSeq" id="WP_183506418.1">
    <property type="nucleotide sequence ID" value="NZ_BSPG01000023.1"/>
</dbReference>
<keyword evidence="5" id="KW-1185">Reference proteome</keyword>
<sequence>MSDSTSTSALIDGRAPDGGKAMQSAFIWVVACLATAITLFAIGMLVWAQNERAAGRMIIGAQKGDGYLPMVAAHFASFHGRPAGL</sequence>
<reference evidence="3 4" key="3">
    <citation type="submission" date="2020-08" db="EMBL/GenBank/DDBJ databases">
        <title>Genomic Encyclopedia of Type Strains, Phase IV (KMG-IV): sequencing the most valuable type-strain genomes for metagenomic binning, comparative biology and taxonomic classification.</title>
        <authorList>
            <person name="Goeker M."/>
        </authorList>
    </citation>
    <scope>NUCLEOTIDE SEQUENCE [LARGE SCALE GENOMIC DNA]</scope>
    <source>
        <strain evidence="3 4">DSM 24105</strain>
    </source>
</reference>
<reference evidence="2" key="1">
    <citation type="journal article" date="2014" name="Int. J. Syst. Evol. Microbiol.">
        <title>Complete genome of a new Firmicutes species belonging to the dominant human colonic microbiota ('Ruminococcus bicirculans') reveals two chromosomes and a selective capacity to utilize plant glucans.</title>
        <authorList>
            <consortium name="NISC Comparative Sequencing Program"/>
            <person name="Wegmann U."/>
            <person name="Louis P."/>
            <person name="Goesmann A."/>
            <person name="Henrissat B."/>
            <person name="Duncan S.H."/>
            <person name="Flint H.J."/>
        </authorList>
    </citation>
    <scope>NUCLEOTIDE SEQUENCE</scope>
    <source>
        <strain evidence="2">NBRC 107710</strain>
    </source>
</reference>
<dbReference type="Proteomes" id="UP001156881">
    <property type="component" value="Unassembled WGS sequence"/>
</dbReference>
<protein>
    <submittedName>
        <fullName evidence="3">Uncharacterized protein</fullName>
    </submittedName>
</protein>
<keyword evidence="1" id="KW-0812">Transmembrane</keyword>
<keyword evidence="1" id="KW-1133">Transmembrane helix</keyword>
<dbReference type="EMBL" id="JACIDN010000005">
    <property type="protein sequence ID" value="MBB3903449.1"/>
    <property type="molecule type" value="Genomic_DNA"/>
</dbReference>
<evidence type="ECO:0000256" key="1">
    <source>
        <dbReference type="SAM" id="Phobius"/>
    </source>
</evidence>
<dbReference type="Proteomes" id="UP000517759">
    <property type="component" value="Unassembled WGS sequence"/>
</dbReference>
<dbReference type="EMBL" id="BSPG01000023">
    <property type="protein sequence ID" value="GLS45530.1"/>
    <property type="molecule type" value="Genomic_DNA"/>
</dbReference>
<organism evidence="3 4">
    <name type="scientific">Methylobacterium brachythecii</name>
    <dbReference type="NCBI Taxonomy" id="1176177"/>
    <lineage>
        <taxon>Bacteria</taxon>
        <taxon>Pseudomonadati</taxon>
        <taxon>Pseudomonadota</taxon>
        <taxon>Alphaproteobacteria</taxon>
        <taxon>Hyphomicrobiales</taxon>
        <taxon>Methylobacteriaceae</taxon>
        <taxon>Methylobacterium</taxon>
    </lineage>
</organism>
<gene>
    <name evidence="2" type="ORF">GCM10007884_35210</name>
    <name evidence="3" type="ORF">GGR33_002958</name>
</gene>
<name>A0A7W6ALL3_9HYPH</name>
<reference evidence="5" key="2">
    <citation type="journal article" date="2019" name="Int. J. Syst. Evol. Microbiol.">
        <title>The Global Catalogue of Microorganisms (GCM) 10K type strain sequencing project: providing services to taxonomists for standard genome sequencing and annotation.</title>
        <authorList>
            <consortium name="The Broad Institute Genomics Platform"/>
            <consortium name="The Broad Institute Genome Sequencing Center for Infectious Disease"/>
            <person name="Wu L."/>
            <person name="Ma J."/>
        </authorList>
    </citation>
    <scope>NUCLEOTIDE SEQUENCE [LARGE SCALE GENOMIC DNA]</scope>
    <source>
        <strain evidence="5">NBRC 107710</strain>
    </source>
</reference>
<evidence type="ECO:0000313" key="4">
    <source>
        <dbReference type="Proteomes" id="UP000517759"/>
    </source>
</evidence>
<feature type="transmembrane region" description="Helical" evidence="1">
    <location>
        <begin position="25"/>
        <end position="48"/>
    </location>
</feature>
<reference evidence="2" key="4">
    <citation type="submission" date="2023-01" db="EMBL/GenBank/DDBJ databases">
        <title>Draft genome sequence of Methylobacterium brachythecii strain NBRC 107710.</title>
        <authorList>
            <person name="Sun Q."/>
            <person name="Mori K."/>
        </authorList>
    </citation>
    <scope>NUCLEOTIDE SEQUENCE</scope>
    <source>
        <strain evidence="2">NBRC 107710</strain>
    </source>
</reference>
<comment type="caution">
    <text evidence="3">The sequence shown here is derived from an EMBL/GenBank/DDBJ whole genome shotgun (WGS) entry which is preliminary data.</text>
</comment>
<dbReference type="AlphaFoldDB" id="A0A7W6ALL3"/>